<keyword evidence="3" id="KW-0648">Protein biosynthesis</keyword>
<protein>
    <recommendedName>
        <fullName evidence="7">Eukaryotic translation initiation factor 3 30 kDa subunit</fullName>
    </recommendedName>
</protein>
<feature type="transmembrane region" description="Helical" evidence="4">
    <location>
        <begin position="49"/>
        <end position="76"/>
    </location>
</feature>
<sequence>MENWEDGIPPLLAKEQLKSKWDDEDIDDFDIKESWEDEDELASPSARKAWLQVLSMVYGFACVILKGAMIWHFALYKRLVEEADYKSMIELFSKKGDDKTLDNYIPKFESDFVEYAEHISHKLRPYKKSYHSIALIKAVMRLSLTSLKAADVKDIASLVTVILARSVKYYFFL</sequence>
<keyword evidence="4" id="KW-0472">Membrane</keyword>
<gene>
    <name evidence="5" type="ORF">CXB51_014304</name>
</gene>
<keyword evidence="4" id="KW-1133">Transmembrane helix</keyword>
<organism evidence="5 6">
    <name type="scientific">Gossypium anomalum</name>
    <dbReference type="NCBI Taxonomy" id="47600"/>
    <lineage>
        <taxon>Eukaryota</taxon>
        <taxon>Viridiplantae</taxon>
        <taxon>Streptophyta</taxon>
        <taxon>Embryophyta</taxon>
        <taxon>Tracheophyta</taxon>
        <taxon>Spermatophyta</taxon>
        <taxon>Magnoliopsida</taxon>
        <taxon>eudicotyledons</taxon>
        <taxon>Gunneridae</taxon>
        <taxon>Pentapetalae</taxon>
        <taxon>rosids</taxon>
        <taxon>malvids</taxon>
        <taxon>Malvales</taxon>
        <taxon>Malvaceae</taxon>
        <taxon>Malvoideae</taxon>
        <taxon>Gossypium</taxon>
    </lineage>
</organism>
<evidence type="ECO:0000313" key="6">
    <source>
        <dbReference type="Proteomes" id="UP000701853"/>
    </source>
</evidence>
<evidence type="ECO:0000313" key="5">
    <source>
        <dbReference type="EMBL" id="KAG8491192.1"/>
    </source>
</evidence>
<evidence type="ECO:0000256" key="3">
    <source>
        <dbReference type="ARBA" id="ARBA00022917"/>
    </source>
</evidence>
<dbReference type="OrthoDB" id="20381at2759"/>
<evidence type="ECO:0000256" key="2">
    <source>
        <dbReference type="ARBA" id="ARBA00022540"/>
    </source>
</evidence>
<dbReference type="PANTHER" id="PTHR21681:SF0">
    <property type="entry name" value="EUKARYOTIC TRANSLATION INITIATION FACTOR 3 SUBUNIT J"/>
    <property type="match status" value="1"/>
</dbReference>
<dbReference type="AlphaFoldDB" id="A0A8J5YXH9"/>
<dbReference type="GO" id="GO:0005852">
    <property type="term" value="C:eukaryotic translation initiation factor 3 complex"/>
    <property type="evidence" value="ECO:0007669"/>
    <property type="project" value="InterPro"/>
</dbReference>
<keyword evidence="4" id="KW-0812">Transmembrane</keyword>
<dbReference type="Pfam" id="PF08597">
    <property type="entry name" value="eIF3_subunit"/>
    <property type="match status" value="1"/>
</dbReference>
<name>A0A8J5YXH9_9ROSI</name>
<accession>A0A8J5YXH9</accession>
<dbReference type="EMBL" id="JAHUZN010000006">
    <property type="protein sequence ID" value="KAG8491192.1"/>
    <property type="molecule type" value="Genomic_DNA"/>
</dbReference>
<dbReference type="Gene3D" id="1.10.246.60">
    <property type="entry name" value="Eukaryotic translation initiation factor 3 like domains"/>
    <property type="match status" value="1"/>
</dbReference>
<reference evidence="5 6" key="1">
    <citation type="journal article" date="2021" name="bioRxiv">
        <title>The Gossypium anomalum genome as a resource for cotton improvement and evolutionary analysis of hybrid incompatibility.</title>
        <authorList>
            <person name="Grover C.E."/>
            <person name="Yuan D."/>
            <person name="Arick M.A."/>
            <person name="Miller E.R."/>
            <person name="Hu G."/>
            <person name="Peterson D.G."/>
            <person name="Wendel J.F."/>
            <person name="Udall J.A."/>
        </authorList>
    </citation>
    <scope>NUCLEOTIDE SEQUENCE [LARGE SCALE GENOMIC DNA]</scope>
    <source>
        <strain evidence="5">JFW-Udall</strain>
        <tissue evidence="5">Leaf</tissue>
    </source>
</reference>
<proteinExistence type="predicted"/>
<evidence type="ECO:0008006" key="7">
    <source>
        <dbReference type="Google" id="ProtNLM"/>
    </source>
</evidence>
<dbReference type="InterPro" id="IPR013906">
    <property type="entry name" value="eIF3j"/>
</dbReference>
<dbReference type="Proteomes" id="UP000701853">
    <property type="component" value="Chromosome 6"/>
</dbReference>
<keyword evidence="2" id="KW-0396">Initiation factor</keyword>
<dbReference type="PANTHER" id="PTHR21681">
    <property type="entry name" value="EUKARYOTIC TRANSLATION INITIATION FACTOR 3 SUBUNIT J"/>
    <property type="match status" value="1"/>
</dbReference>
<keyword evidence="6" id="KW-1185">Reference proteome</keyword>
<evidence type="ECO:0000256" key="1">
    <source>
        <dbReference type="ARBA" id="ARBA00022490"/>
    </source>
</evidence>
<keyword evidence="1" id="KW-0963">Cytoplasm</keyword>
<dbReference type="GO" id="GO:0003743">
    <property type="term" value="F:translation initiation factor activity"/>
    <property type="evidence" value="ECO:0007669"/>
    <property type="project" value="UniProtKB-KW"/>
</dbReference>
<comment type="caution">
    <text evidence="5">The sequence shown here is derived from an EMBL/GenBank/DDBJ whole genome shotgun (WGS) entry which is preliminary data.</text>
</comment>
<evidence type="ECO:0000256" key="4">
    <source>
        <dbReference type="SAM" id="Phobius"/>
    </source>
</evidence>
<dbReference type="InterPro" id="IPR023194">
    <property type="entry name" value="eIF3-like_dom_sf"/>
</dbReference>